<dbReference type="Proteomes" id="UP001196870">
    <property type="component" value="Unassembled WGS sequence"/>
</dbReference>
<evidence type="ECO:0000313" key="2">
    <source>
        <dbReference type="Proteomes" id="UP001196870"/>
    </source>
</evidence>
<name>A0ABS5F2L9_9PROT</name>
<evidence type="ECO:0008006" key="3">
    <source>
        <dbReference type="Google" id="ProtNLM"/>
    </source>
</evidence>
<organism evidence="1 2">
    <name type="scientific">Plastoroseomonas hellenica</name>
    <dbReference type="NCBI Taxonomy" id="2687306"/>
    <lineage>
        <taxon>Bacteria</taxon>
        <taxon>Pseudomonadati</taxon>
        <taxon>Pseudomonadota</taxon>
        <taxon>Alphaproteobacteria</taxon>
        <taxon>Acetobacterales</taxon>
        <taxon>Acetobacteraceae</taxon>
        <taxon>Plastoroseomonas</taxon>
    </lineage>
</organism>
<comment type="caution">
    <text evidence="1">The sequence shown here is derived from an EMBL/GenBank/DDBJ whole genome shotgun (WGS) entry which is preliminary data.</text>
</comment>
<dbReference type="RefSeq" id="WP_211854530.1">
    <property type="nucleotide sequence ID" value="NZ_JAAGBB010000026.1"/>
</dbReference>
<proteinExistence type="predicted"/>
<accession>A0ABS5F2L9</accession>
<gene>
    <name evidence="1" type="ORF">GXW71_20545</name>
</gene>
<keyword evidence="2" id="KW-1185">Reference proteome</keyword>
<sequence length="88" mass="9282">MAKTVTGMAEAPLDEAAARIAILARLAHDLVSIDMPVPAPVAIDVAAMLAGIEAMARELEGSIRRAKLEATMPLPSMAPRSRVRRAHA</sequence>
<evidence type="ECO:0000313" key="1">
    <source>
        <dbReference type="EMBL" id="MBR0666761.1"/>
    </source>
</evidence>
<protein>
    <recommendedName>
        <fullName evidence="3">Histidine kinase</fullName>
    </recommendedName>
</protein>
<dbReference type="EMBL" id="JAAGBB010000026">
    <property type="protein sequence ID" value="MBR0666761.1"/>
    <property type="molecule type" value="Genomic_DNA"/>
</dbReference>
<reference evidence="2" key="1">
    <citation type="journal article" date="2021" name="Syst. Appl. Microbiol.">
        <title>Roseomonas hellenica sp. nov., isolated from roots of wild-growing Alkanna tinctoria.</title>
        <authorList>
            <person name="Rat A."/>
            <person name="Naranjo H.D."/>
            <person name="Lebbe L."/>
            <person name="Cnockaert M."/>
            <person name="Krigas N."/>
            <person name="Grigoriadou K."/>
            <person name="Maloupa E."/>
            <person name="Willems A."/>
        </authorList>
    </citation>
    <scope>NUCLEOTIDE SEQUENCE [LARGE SCALE GENOMIC DNA]</scope>
    <source>
        <strain evidence="2">LMG 31523</strain>
    </source>
</reference>